<dbReference type="PANTHER" id="PTHR33356">
    <property type="entry name" value="TIP41-LIKE PROTEIN"/>
    <property type="match status" value="1"/>
</dbReference>
<dbReference type="PANTHER" id="PTHR33356:SF15">
    <property type="entry name" value="DUF4005 DOMAIN-CONTAINING PROTEIN"/>
    <property type="match status" value="1"/>
</dbReference>
<dbReference type="AlphaFoldDB" id="A0A397Z718"/>
<evidence type="ECO:0000256" key="1">
    <source>
        <dbReference type="SAM" id="MobiDB-lite"/>
    </source>
</evidence>
<dbReference type="Proteomes" id="UP000264353">
    <property type="component" value="Chromosome A5"/>
</dbReference>
<evidence type="ECO:0000313" key="3">
    <source>
        <dbReference type="Proteomes" id="UP000264353"/>
    </source>
</evidence>
<protein>
    <submittedName>
        <fullName evidence="2">Uncharacterized protein</fullName>
    </submittedName>
</protein>
<gene>
    <name evidence="2" type="ORF">BRARA_E00595</name>
</gene>
<reference evidence="2 3" key="1">
    <citation type="submission" date="2018-06" db="EMBL/GenBank/DDBJ databases">
        <title>WGS assembly of Brassica rapa FPsc.</title>
        <authorList>
            <person name="Bowman J."/>
            <person name="Kohchi T."/>
            <person name="Yamato K."/>
            <person name="Jenkins J."/>
            <person name="Shu S."/>
            <person name="Ishizaki K."/>
            <person name="Yamaoka S."/>
            <person name="Nishihama R."/>
            <person name="Nakamura Y."/>
            <person name="Berger F."/>
            <person name="Adam C."/>
            <person name="Aki S."/>
            <person name="Althoff F."/>
            <person name="Araki T."/>
            <person name="Arteaga-Vazquez M."/>
            <person name="Balasubrmanian S."/>
            <person name="Bauer D."/>
            <person name="Boehm C."/>
            <person name="Briginshaw L."/>
            <person name="Caballero-Perez J."/>
            <person name="Catarino B."/>
            <person name="Chen F."/>
            <person name="Chiyoda S."/>
            <person name="Chovatia M."/>
            <person name="Davies K."/>
            <person name="Delmans M."/>
            <person name="Demura T."/>
            <person name="Dierschke T."/>
            <person name="Dolan L."/>
            <person name="Dorantes-Acosta A."/>
            <person name="Eklund D."/>
            <person name="Florent S."/>
            <person name="Flores-Sandoval E."/>
            <person name="Fujiyama A."/>
            <person name="Fukuzawa H."/>
            <person name="Galik B."/>
            <person name="Grimanelli D."/>
            <person name="Grimwood J."/>
            <person name="Grossniklaus U."/>
            <person name="Hamada T."/>
            <person name="Haseloff J."/>
            <person name="Hetherington A."/>
            <person name="Higo A."/>
            <person name="Hirakawa Y."/>
            <person name="Hundley H."/>
            <person name="Ikeda Y."/>
            <person name="Inoue K."/>
            <person name="Inoue S."/>
            <person name="Ishida S."/>
            <person name="Jia Q."/>
            <person name="Kakita M."/>
            <person name="Kanazawa T."/>
            <person name="Kawai Y."/>
            <person name="Kawashima T."/>
            <person name="Kennedy M."/>
            <person name="Kinose K."/>
            <person name="Kinoshita T."/>
            <person name="Kohara Y."/>
            <person name="Koide E."/>
            <person name="Komatsu K."/>
            <person name="Kopischke S."/>
            <person name="Kubo M."/>
            <person name="Kyozuka J."/>
            <person name="Lagercrantz U."/>
            <person name="Lin S."/>
            <person name="Lindquist E."/>
            <person name="Lipzen A."/>
            <person name="Lu C."/>
            <person name="Luna E."/>
            <person name="Martienssen R."/>
            <person name="Minamino N."/>
            <person name="Mizutani M."/>
            <person name="Mizutani M."/>
            <person name="Mochizuki N."/>
            <person name="Monte I."/>
            <person name="Mosher R."/>
            <person name="Nagasaki H."/>
            <person name="Nakagami H."/>
            <person name="Naramoto S."/>
            <person name="Nishitani K."/>
            <person name="Ohtani M."/>
            <person name="Okamoto T."/>
            <person name="Okumura M."/>
            <person name="Phillips J."/>
            <person name="Pollak B."/>
            <person name="Reinders A."/>
            <person name="Roevekamp M."/>
            <person name="Sano R."/>
            <person name="Sawa S."/>
            <person name="Schmid M."/>
            <person name="Shirakawa M."/>
            <person name="Solano R."/>
            <person name="Spunde A."/>
            <person name="Suetsugu N."/>
            <person name="Sugano S."/>
            <person name="Sugiyama A."/>
            <person name="Sun R."/>
            <person name="Suzuki Y."/>
            <person name="Takenaka M."/>
            <person name="Takezawa D."/>
            <person name="Tomogane H."/>
            <person name="Tsuzuki M."/>
            <person name="Ueda T."/>
            <person name="Umeda M."/>
            <person name="Ward J."/>
            <person name="Watanabe Y."/>
            <person name="Yazaki K."/>
            <person name="Yokoyama R."/>
            <person name="Yoshitake Y."/>
            <person name="Yotsui I."/>
            <person name="Zachgo S."/>
            <person name="Schmutz J."/>
        </authorList>
    </citation>
    <scope>NUCLEOTIDE SEQUENCE [LARGE SCALE GENOMIC DNA]</scope>
    <source>
        <strain evidence="3">cv. B-3</strain>
    </source>
</reference>
<feature type="compositionally biased region" description="Acidic residues" evidence="1">
    <location>
        <begin position="57"/>
        <end position="69"/>
    </location>
</feature>
<organism evidence="2 3">
    <name type="scientific">Brassica campestris</name>
    <name type="common">Field mustard</name>
    <dbReference type="NCBI Taxonomy" id="3711"/>
    <lineage>
        <taxon>Eukaryota</taxon>
        <taxon>Viridiplantae</taxon>
        <taxon>Streptophyta</taxon>
        <taxon>Embryophyta</taxon>
        <taxon>Tracheophyta</taxon>
        <taxon>Spermatophyta</taxon>
        <taxon>Magnoliopsida</taxon>
        <taxon>eudicotyledons</taxon>
        <taxon>Gunneridae</taxon>
        <taxon>Pentapetalae</taxon>
        <taxon>rosids</taxon>
        <taxon>malvids</taxon>
        <taxon>Brassicales</taxon>
        <taxon>Brassicaceae</taxon>
        <taxon>Brassiceae</taxon>
        <taxon>Brassica</taxon>
    </lineage>
</organism>
<evidence type="ECO:0000313" key="2">
    <source>
        <dbReference type="EMBL" id="RID61447.1"/>
    </source>
</evidence>
<feature type="region of interest" description="Disordered" evidence="1">
    <location>
        <begin position="20"/>
        <end position="111"/>
    </location>
</feature>
<sequence>MSRLPPPPLLSVNLPLIEKTTDSELTPTRLSFPNEFPYEFDSPAFSPGFTSPGNSTETEDESSDDEEDFLAGLTRRLAPSTHRLPPPSFKSEEKRQVAATSPLLPPSHAHTTSFRRDNAWEVISAAAGEVARLKLGSYEPHLPRESPSLTLRRQNAAFQTERYLQQQRLLDQMWLCSQARTKSSENLFPKRALNEDIAFQNMRRNASSNAATWIPQHAVAHVKRPSAGTGVFLPRRYPTTTPSEPTKKTVPVNRSVMSQSRVCPPQRQTLSFDEFTNVGSRLSQFDYECMLARSTLLARQGNYRAVGCLNQERRLPQDWMY</sequence>
<proteinExistence type="predicted"/>
<dbReference type="EMBL" id="CM010632">
    <property type="protein sequence ID" value="RID61447.1"/>
    <property type="molecule type" value="Genomic_DNA"/>
</dbReference>
<name>A0A397Z718_BRACM</name>
<accession>A0A397Z718</accession>